<evidence type="ECO:0000313" key="3">
    <source>
        <dbReference type="Proteomes" id="UP000824264"/>
    </source>
</evidence>
<dbReference type="Proteomes" id="UP000824264">
    <property type="component" value="Unassembled WGS sequence"/>
</dbReference>
<dbReference type="EMBL" id="DXGI01000253">
    <property type="protein sequence ID" value="HIW78831.1"/>
    <property type="molecule type" value="Genomic_DNA"/>
</dbReference>
<dbReference type="AlphaFoldDB" id="A0A9D1QZC3"/>
<evidence type="ECO:0000313" key="2">
    <source>
        <dbReference type="EMBL" id="HIW78831.1"/>
    </source>
</evidence>
<proteinExistence type="predicted"/>
<reference evidence="2" key="2">
    <citation type="submission" date="2021-04" db="EMBL/GenBank/DDBJ databases">
        <authorList>
            <person name="Gilroy R."/>
        </authorList>
    </citation>
    <scope>NUCLEOTIDE SEQUENCE</scope>
    <source>
        <strain evidence="2">ChiSxjej5B17-1746</strain>
    </source>
</reference>
<sequence>GDVFVSSFRAAYDQPTLNTEVTMIGTPEFISHADAEKDYASLNEGEKRFGTVKFSASVEPESSAVFQMTLLGNGDKLSNMKLYKLTATEKFEYEYGRPDAGSFGDASGQWWIADFANPTVALSLDDDPTLETDKQYLAFFVIRDNDGRFDVDDAEGVITDPVTLVSTTGALPNNGGTADHVYDSDSGSSSGCTVGSTPAYDLLVLFLGFSAIALIRVARRRNS</sequence>
<keyword evidence="1" id="KW-0472">Membrane</keyword>
<feature type="transmembrane region" description="Helical" evidence="1">
    <location>
        <begin position="199"/>
        <end position="218"/>
    </location>
</feature>
<organism evidence="2 3">
    <name type="scientific">Candidatus Bilophila faecipullorum</name>
    <dbReference type="NCBI Taxonomy" id="2838482"/>
    <lineage>
        <taxon>Bacteria</taxon>
        <taxon>Pseudomonadati</taxon>
        <taxon>Thermodesulfobacteriota</taxon>
        <taxon>Desulfovibrionia</taxon>
        <taxon>Desulfovibrionales</taxon>
        <taxon>Desulfovibrionaceae</taxon>
        <taxon>Bilophila</taxon>
    </lineage>
</organism>
<reference evidence="2" key="1">
    <citation type="journal article" date="2021" name="PeerJ">
        <title>Extensive microbial diversity within the chicken gut microbiome revealed by metagenomics and culture.</title>
        <authorList>
            <person name="Gilroy R."/>
            <person name="Ravi A."/>
            <person name="Getino M."/>
            <person name="Pursley I."/>
            <person name="Horton D.L."/>
            <person name="Alikhan N.F."/>
            <person name="Baker D."/>
            <person name="Gharbi K."/>
            <person name="Hall N."/>
            <person name="Watson M."/>
            <person name="Adriaenssens E.M."/>
            <person name="Foster-Nyarko E."/>
            <person name="Jarju S."/>
            <person name="Secka A."/>
            <person name="Antonio M."/>
            <person name="Oren A."/>
            <person name="Chaudhuri R.R."/>
            <person name="La Ragione R."/>
            <person name="Hildebrand F."/>
            <person name="Pallen M.J."/>
        </authorList>
    </citation>
    <scope>NUCLEOTIDE SEQUENCE</scope>
    <source>
        <strain evidence="2">ChiSxjej5B17-1746</strain>
    </source>
</reference>
<name>A0A9D1QZC3_9BACT</name>
<gene>
    <name evidence="2" type="ORF">H9874_06775</name>
</gene>
<accession>A0A9D1QZC3</accession>
<feature type="non-terminal residue" evidence="2">
    <location>
        <position position="1"/>
    </location>
</feature>
<keyword evidence="1" id="KW-1133">Transmembrane helix</keyword>
<protein>
    <submittedName>
        <fullName evidence="2">Amidohydrolase</fullName>
    </submittedName>
</protein>
<evidence type="ECO:0000256" key="1">
    <source>
        <dbReference type="SAM" id="Phobius"/>
    </source>
</evidence>
<comment type="caution">
    <text evidence="2">The sequence shown here is derived from an EMBL/GenBank/DDBJ whole genome shotgun (WGS) entry which is preliminary data.</text>
</comment>
<keyword evidence="1" id="KW-0812">Transmembrane</keyword>